<organism evidence="1 2">
    <name type="scientific">Deinococcus antarcticus</name>
    <dbReference type="NCBI Taxonomy" id="1298767"/>
    <lineage>
        <taxon>Bacteria</taxon>
        <taxon>Thermotogati</taxon>
        <taxon>Deinococcota</taxon>
        <taxon>Deinococci</taxon>
        <taxon>Deinococcales</taxon>
        <taxon>Deinococcaceae</taxon>
        <taxon>Deinococcus</taxon>
    </lineage>
</organism>
<comment type="caution">
    <text evidence="1">The sequence shown here is derived from an EMBL/GenBank/DDBJ whole genome shotgun (WGS) entry which is preliminary data.</text>
</comment>
<protein>
    <submittedName>
        <fullName evidence="1">Uncharacterized protein</fullName>
    </submittedName>
</protein>
<dbReference type="EMBL" id="JBHRZF010000060">
    <property type="protein sequence ID" value="MFC3860286.1"/>
    <property type="molecule type" value="Genomic_DNA"/>
</dbReference>
<accession>A0ABV8A4K7</accession>
<reference evidence="2" key="1">
    <citation type="journal article" date="2019" name="Int. J. Syst. Evol. Microbiol.">
        <title>The Global Catalogue of Microorganisms (GCM) 10K type strain sequencing project: providing services to taxonomists for standard genome sequencing and annotation.</title>
        <authorList>
            <consortium name="The Broad Institute Genomics Platform"/>
            <consortium name="The Broad Institute Genome Sequencing Center for Infectious Disease"/>
            <person name="Wu L."/>
            <person name="Ma J."/>
        </authorList>
    </citation>
    <scope>NUCLEOTIDE SEQUENCE [LARGE SCALE GENOMIC DNA]</scope>
    <source>
        <strain evidence="2">CCTCC AB 2013263</strain>
    </source>
</reference>
<dbReference type="RefSeq" id="WP_380076438.1">
    <property type="nucleotide sequence ID" value="NZ_JBHRZF010000060.1"/>
</dbReference>
<evidence type="ECO:0000313" key="1">
    <source>
        <dbReference type="EMBL" id="MFC3860286.1"/>
    </source>
</evidence>
<gene>
    <name evidence="1" type="ORF">ACFOPQ_05845</name>
</gene>
<keyword evidence="2" id="KW-1185">Reference proteome</keyword>
<sequence length="333" mass="36081">MTPGLRLPEALGRGVGRGTLLEGSAETQLCPRHGTLTTQLARLHDAVGLHVHRLVGTPPDLPPRKPHPWTVLTEHEHAAWPIMALSHPPVLPAGNTLHVVRHLATAHLAMEASRCHQWAADSHTRDGYEPLRQSLPPDAQGTWAGVTTTVLTVQAQHAMLHGWGVLSAHVGLQHHWRQHAAHQILQAVTAAPGLLADPAALACTTLWATLSLLHGDLPRLPEAQVQQLARAMRTLPERTVTAPLPSPARLKQHLLHLLPDLTDAEFHGLAGHLYGRVTGDPAAALRHASGQLLTRAPGHTAYWLRRAGQVQVVTIVQPPQAGGLDVRAWHWNL</sequence>
<dbReference type="Proteomes" id="UP001595748">
    <property type="component" value="Unassembled WGS sequence"/>
</dbReference>
<proteinExistence type="predicted"/>
<name>A0ABV8A4K7_9DEIO</name>
<evidence type="ECO:0000313" key="2">
    <source>
        <dbReference type="Proteomes" id="UP001595748"/>
    </source>
</evidence>